<dbReference type="EMBL" id="MH632120">
    <property type="protein sequence ID" value="AXN53348.1"/>
    <property type="molecule type" value="Genomic_DNA"/>
</dbReference>
<dbReference type="InterPro" id="IPR038765">
    <property type="entry name" value="Papain-like_cys_pep_sf"/>
</dbReference>
<feature type="region of interest" description="Disordered" evidence="1">
    <location>
        <begin position="1"/>
        <end position="33"/>
    </location>
</feature>
<protein>
    <recommendedName>
        <fullName evidence="4">Cysteine protease</fullName>
    </recommendedName>
</protein>
<evidence type="ECO:0000313" key="3">
    <source>
        <dbReference type="Proteomes" id="UP000259812"/>
    </source>
</evidence>
<sequence>MSALPDYGKGRLLHHDPASRAYGAPTAKPVPRSVSHRINAEALNQDGMNACVGFTFAQLLNCAAAMPVRQRFNRALGRPSRWLLEEAHALRLYELATEHDPFDWVYPPVDNGSSGLGGAKALHKLGMIGSYAWTFDFATAIGHAQLQPVAVGTIWTAAMDDPDSRGIIRIGSAAQVNEALDRGIGHEYLWRGVNWPRKLARIRNSWGEQWGDDGEAWIPLDDLEMLIMKYQGDVCVPRLV</sequence>
<gene>
    <name evidence="2" type="primary">77</name>
    <name evidence="2" type="ORF">PBI_THONKO_77</name>
</gene>
<keyword evidence="3" id="KW-1185">Reference proteome</keyword>
<dbReference type="RefSeq" id="YP_009949428.1">
    <property type="nucleotide sequence ID" value="NC_051580.1"/>
</dbReference>
<name>A0A346FCC3_9CAUD</name>
<reference evidence="3" key="1">
    <citation type="submission" date="2018-07" db="EMBL/GenBank/DDBJ databases">
        <authorList>
            <person name="Quirk P.G."/>
            <person name="Krulwich T.A."/>
        </authorList>
    </citation>
    <scope>NUCLEOTIDE SEQUENCE [LARGE SCALE GENOMIC DNA]</scope>
</reference>
<evidence type="ECO:0008006" key="4">
    <source>
        <dbReference type="Google" id="ProtNLM"/>
    </source>
</evidence>
<evidence type="ECO:0000256" key="1">
    <source>
        <dbReference type="SAM" id="MobiDB-lite"/>
    </source>
</evidence>
<dbReference type="KEGG" id="vg:60320831"/>
<dbReference type="Gene3D" id="3.90.70.10">
    <property type="entry name" value="Cysteine proteinases"/>
    <property type="match status" value="1"/>
</dbReference>
<dbReference type="GeneID" id="60320831"/>
<proteinExistence type="predicted"/>
<accession>A0A346FCC3</accession>
<organism evidence="2 3">
    <name type="scientific">Mycobacterium phage Thonko</name>
    <dbReference type="NCBI Taxonomy" id="2282910"/>
    <lineage>
        <taxon>Viruses</taxon>
        <taxon>Duplodnaviria</taxon>
        <taxon>Heunggongvirae</taxon>
        <taxon>Uroviricota</taxon>
        <taxon>Caudoviricetes</taxon>
        <taxon>Bclasvirinae</taxon>
        <taxon>Thonkovirus</taxon>
        <taxon>Thonkovirus thonko</taxon>
    </lineage>
</organism>
<dbReference type="Proteomes" id="UP000259812">
    <property type="component" value="Genome"/>
</dbReference>
<dbReference type="SUPFAM" id="SSF54001">
    <property type="entry name" value="Cysteine proteinases"/>
    <property type="match status" value="1"/>
</dbReference>
<dbReference type="GO" id="GO:0001897">
    <property type="term" value="P:symbiont-mediated cytolysis of host cell"/>
    <property type="evidence" value="ECO:0007669"/>
    <property type="project" value="UniProtKB-ARBA"/>
</dbReference>
<evidence type="ECO:0000313" key="2">
    <source>
        <dbReference type="EMBL" id="AXN53348.1"/>
    </source>
</evidence>